<dbReference type="AlphaFoldDB" id="A0A916ZM87"/>
<dbReference type="InterPro" id="IPR001753">
    <property type="entry name" value="Enoyl-CoA_hydra/iso"/>
</dbReference>
<reference evidence="4" key="1">
    <citation type="journal article" date="2014" name="Int. J. Syst. Evol. Microbiol.">
        <title>Complete genome sequence of Corynebacterium casei LMG S-19264T (=DSM 44701T), isolated from a smear-ripened cheese.</title>
        <authorList>
            <consortium name="US DOE Joint Genome Institute (JGI-PGF)"/>
            <person name="Walter F."/>
            <person name="Albersmeier A."/>
            <person name="Kalinowski J."/>
            <person name="Ruckert C."/>
        </authorList>
    </citation>
    <scope>NUCLEOTIDE SEQUENCE</scope>
    <source>
        <strain evidence="4">CGMCC 1.15367</strain>
    </source>
</reference>
<evidence type="ECO:0000313" key="5">
    <source>
        <dbReference type="Proteomes" id="UP000644699"/>
    </source>
</evidence>
<organism evidence="4 5">
    <name type="scientific">Aureimonas endophytica</name>
    <dbReference type="NCBI Taxonomy" id="2027858"/>
    <lineage>
        <taxon>Bacteria</taxon>
        <taxon>Pseudomonadati</taxon>
        <taxon>Pseudomonadota</taxon>
        <taxon>Alphaproteobacteria</taxon>
        <taxon>Hyphomicrobiales</taxon>
        <taxon>Aurantimonadaceae</taxon>
        <taxon>Aureimonas</taxon>
    </lineage>
</organism>
<evidence type="ECO:0000256" key="2">
    <source>
        <dbReference type="ARBA" id="ARBA00023239"/>
    </source>
</evidence>
<protein>
    <submittedName>
        <fullName evidence="4">Enoyl-CoA hydratase</fullName>
    </submittedName>
</protein>
<reference evidence="4" key="2">
    <citation type="submission" date="2020-09" db="EMBL/GenBank/DDBJ databases">
        <authorList>
            <person name="Sun Q."/>
            <person name="Zhou Y."/>
        </authorList>
    </citation>
    <scope>NUCLEOTIDE SEQUENCE</scope>
    <source>
        <strain evidence="4">CGMCC 1.15367</strain>
    </source>
</reference>
<keyword evidence="2" id="KW-0456">Lyase</keyword>
<dbReference type="InterPro" id="IPR029045">
    <property type="entry name" value="ClpP/crotonase-like_dom_sf"/>
</dbReference>
<sequence length="257" mass="26814">MSEATILSRRHGAVAQVVLNRPAKRNALDWPMLDGLVTTLRGFDVDPDIRAAVISGEPRAFAAGADIGALGEASAMELYRSGFSEQWDAVAAIETPIVAAVSGYCLGGGLELALICDIVVCERGAVFGLPEAAIGTLPGAGGTQRLVRAVGKSLAMEMILAGRRLDAEEACRFGLASTLVEAGAAEAEALALAGRIAERAPLAARFAKRAVLQSFETPLSAGIAFERALSALMAASEDRAEGMRAFAEKRTPRFTGR</sequence>
<dbReference type="InterPro" id="IPR018376">
    <property type="entry name" value="Enoyl-CoA_hyd/isom_CS"/>
</dbReference>
<dbReference type="Proteomes" id="UP000644699">
    <property type="component" value="Unassembled WGS sequence"/>
</dbReference>
<comment type="similarity">
    <text evidence="1 3">Belongs to the enoyl-CoA hydratase/isomerase family.</text>
</comment>
<dbReference type="FunFam" id="1.10.12.10:FF:000001">
    <property type="entry name" value="Probable enoyl-CoA hydratase, mitochondrial"/>
    <property type="match status" value="1"/>
</dbReference>
<dbReference type="SUPFAM" id="SSF52096">
    <property type="entry name" value="ClpP/crotonase"/>
    <property type="match status" value="1"/>
</dbReference>
<dbReference type="RefSeq" id="WP_188908734.1">
    <property type="nucleotide sequence ID" value="NZ_BMIQ01000003.1"/>
</dbReference>
<evidence type="ECO:0000313" key="4">
    <source>
        <dbReference type="EMBL" id="GGE04354.1"/>
    </source>
</evidence>
<comment type="caution">
    <text evidence="4">The sequence shown here is derived from an EMBL/GenBank/DDBJ whole genome shotgun (WGS) entry which is preliminary data.</text>
</comment>
<dbReference type="GO" id="GO:0006635">
    <property type="term" value="P:fatty acid beta-oxidation"/>
    <property type="evidence" value="ECO:0007669"/>
    <property type="project" value="TreeGrafter"/>
</dbReference>
<dbReference type="Gene3D" id="1.10.12.10">
    <property type="entry name" value="Lyase 2-enoyl-coa Hydratase, Chain A, domain 2"/>
    <property type="match status" value="1"/>
</dbReference>
<dbReference type="CDD" id="cd06558">
    <property type="entry name" value="crotonase-like"/>
    <property type="match status" value="1"/>
</dbReference>
<dbReference type="EMBL" id="BMIQ01000003">
    <property type="protein sequence ID" value="GGE04354.1"/>
    <property type="molecule type" value="Genomic_DNA"/>
</dbReference>
<dbReference type="FunFam" id="3.90.226.10:FF:000009">
    <property type="entry name" value="Carnitinyl-CoA dehydratase"/>
    <property type="match status" value="1"/>
</dbReference>
<evidence type="ECO:0000256" key="1">
    <source>
        <dbReference type="ARBA" id="ARBA00005254"/>
    </source>
</evidence>
<proteinExistence type="inferred from homology"/>
<dbReference type="PANTHER" id="PTHR11941:SF54">
    <property type="entry name" value="ENOYL-COA HYDRATASE, MITOCHONDRIAL"/>
    <property type="match status" value="1"/>
</dbReference>
<dbReference type="InterPro" id="IPR014748">
    <property type="entry name" value="Enoyl-CoA_hydra_C"/>
</dbReference>
<accession>A0A916ZM87</accession>
<name>A0A916ZM87_9HYPH</name>
<evidence type="ECO:0000256" key="3">
    <source>
        <dbReference type="RuleBase" id="RU003707"/>
    </source>
</evidence>
<keyword evidence="5" id="KW-1185">Reference proteome</keyword>
<dbReference type="PANTHER" id="PTHR11941">
    <property type="entry name" value="ENOYL-COA HYDRATASE-RELATED"/>
    <property type="match status" value="1"/>
</dbReference>
<gene>
    <name evidence="4" type="ORF">GCM10011390_24120</name>
</gene>
<dbReference type="GO" id="GO:0016836">
    <property type="term" value="F:hydro-lyase activity"/>
    <property type="evidence" value="ECO:0007669"/>
    <property type="project" value="UniProtKB-ARBA"/>
</dbReference>
<dbReference type="PROSITE" id="PS00166">
    <property type="entry name" value="ENOYL_COA_HYDRATASE"/>
    <property type="match status" value="1"/>
</dbReference>
<dbReference type="Gene3D" id="3.90.226.10">
    <property type="entry name" value="2-enoyl-CoA Hydratase, Chain A, domain 1"/>
    <property type="match status" value="1"/>
</dbReference>
<dbReference type="Pfam" id="PF00378">
    <property type="entry name" value="ECH_1"/>
    <property type="match status" value="1"/>
</dbReference>